<feature type="compositionally biased region" description="Pro residues" evidence="1">
    <location>
        <begin position="821"/>
        <end position="831"/>
    </location>
</feature>
<dbReference type="PANTHER" id="PTHR15696:SF36">
    <property type="entry name" value="NONSENSE-MEDIATED MRNA DECAY FACTOR"/>
    <property type="match status" value="1"/>
</dbReference>
<dbReference type="SUPFAM" id="SSF48452">
    <property type="entry name" value="TPR-like"/>
    <property type="match status" value="1"/>
</dbReference>
<feature type="compositionally biased region" description="Low complexity" evidence="1">
    <location>
        <begin position="945"/>
        <end position="957"/>
    </location>
</feature>
<name>A0A8H4VJN0_9AGAR</name>
<feature type="compositionally biased region" description="Low complexity" evidence="1">
    <location>
        <begin position="86"/>
        <end position="111"/>
    </location>
</feature>
<evidence type="ECO:0000259" key="2">
    <source>
        <dbReference type="Pfam" id="PF10373"/>
    </source>
</evidence>
<accession>A0A8H4VJN0</accession>
<dbReference type="Pfam" id="PF10373">
    <property type="entry name" value="EST1_DNA_bind"/>
    <property type="match status" value="1"/>
</dbReference>
<dbReference type="InterPro" id="IPR011990">
    <property type="entry name" value="TPR-like_helical_dom_sf"/>
</dbReference>
<gene>
    <name evidence="4" type="ORF">D9613_011023</name>
</gene>
<proteinExistence type="predicted"/>
<feature type="domain" description="DNA/RNA-binding" evidence="2">
    <location>
        <begin position="257"/>
        <end position="591"/>
    </location>
</feature>
<dbReference type="Gene3D" id="1.25.40.10">
    <property type="entry name" value="Tetratricopeptide repeat domain"/>
    <property type="match status" value="1"/>
</dbReference>
<evidence type="ECO:0000259" key="3">
    <source>
        <dbReference type="Pfam" id="PF10374"/>
    </source>
</evidence>
<dbReference type="InterPro" id="IPR045153">
    <property type="entry name" value="Est1/Ebs1-like"/>
</dbReference>
<reference evidence="4 5" key="1">
    <citation type="submission" date="2019-12" db="EMBL/GenBank/DDBJ databases">
        <authorList>
            <person name="Floudas D."/>
            <person name="Bentzer J."/>
            <person name="Ahren D."/>
            <person name="Johansson T."/>
            <person name="Persson P."/>
            <person name="Tunlid A."/>
        </authorList>
    </citation>
    <scope>NUCLEOTIDE SEQUENCE [LARGE SCALE GENOMIC DNA]</scope>
    <source>
        <strain evidence="4 5">CBS 102.39</strain>
    </source>
</reference>
<dbReference type="InterPro" id="IPR018834">
    <property type="entry name" value="DNA/RNA-bd_Est1-type"/>
</dbReference>
<feature type="region of interest" description="Disordered" evidence="1">
    <location>
        <begin position="1018"/>
        <end position="1058"/>
    </location>
</feature>
<protein>
    <recommendedName>
        <fullName evidence="6">Protein SMG7</fullName>
    </recommendedName>
</protein>
<dbReference type="AlphaFoldDB" id="A0A8H4VJN0"/>
<feature type="region of interest" description="Disordered" evidence="1">
    <location>
        <begin position="740"/>
        <end position="799"/>
    </location>
</feature>
<feature type="domain" description="Telomerase activating protein Est1-like N-terminal" evidence="3">
    <location>
        <begin position="57"/>
        <end position="236"/>
    </location>
</feature>
<comment type="caution">
    <text evidence="4">The sequence shown here is derived from an EMBL/GenBank/DDBJ whole genome shotgun (WGS) entry which is preliminary data.</text>
</comment>
<evidence type="ECO:0000256" key="1">
    <source>
        <dbReference type="SAM" id="MobiDB-lite"/>
    </source>
</evidence>
<feature type="region of interest" description="Disordered" evidence="1">
    <location>
        <begin position="942"/>
        <end position="969"/>
    </location>
</feature>
<feature type="compositionally biased region" description="Low complexity" evidence="1">
    <location>
        <begin position="761"/>
        <end position="773"/>
    </location>
</feature>
<dbReference type="EMBL" id="JAACJL010000046">
    <property type="protein sequence ID" value="KAF4613346.1"/>
    <property type="molecule type" value="Genomic_DNA"/>
</dbReference>
<dbReference type="Pfam" id="PF10374">
    <property type="entry name" value="EST1"/>
    <property type="match status" value="1"/>
</dbReference>
<evidence type="ECO:0000313" key="5">
    <source>
        <dbReference type="Proteomes" id="UP000521872"/>
    </source>
</evidence>
<dbReference type="Proteomes" id="UP000521872">
    <property type="component" value="Unassembled WGS sequence"/>
</dbReference>
<dbReference type="PANTHER" id="PTHR15696">
    <property type="entry name" value="SMG-7 SUPPRESSOR WITH MORPHOLOGICAL EFFECT ON GENITALIA PROTEIN 7"/>
    <property type="match status" value="1"/>
</dbReference>
<keyword evidence="5" id="KW-1185">Reference proteome</keyword>
<feature type="compositionally biased region" description="Polar residues" evidence="1">
    <location>
        <begin position="782"/>
        <end position="799"/>
    </location>
</feature>
<evidence type="ECO:0000313" key="4">
    <source>
        <dbReference type="EMBL" id="KAF4613346.1"/>
    </source>
</evidence>
<feature type="region of interest" description="Disordered" evidence="1">
    <location>
        <begin position="812"/>
        <end position="840"/>
    </location>
</feature>
<sequence>MSPPAILSEAKSIHSLLKDLLKTKEPFDKEVDFQRKTLRRRYLNLLLVHPYAEESKDVETHLWMQTSYAFISSYKQRISALDRVIQQNQRQSPTQQQQQQQQQGQQTPQGRANNHGVVEHRKLVQRFRQFLADEEKFWTQLVLRLRRLFDLTEAHPALLALGLLTDVDEISTVEASETRDGVMHGANGRNHFQFPPEDTTVSYAPTTPEERQQRLAILSKALVCLGDIARYRELYNESNGRKPRNKLPPRPRNYDKARQCYEQARLLVPYDGNPSHQLAILSSYQKDAFGSLVHYYRSICVAQPYDTAADNLNTVLHKALDAFRQKAKKEKHDKDLENGGNEAQLVPKIRIDIFKERVVVLHALWRVGMDKGIEKMKAISPKHNTKVFTDFYALVSERHLPIDMITNTIVLAQGALFKHRMFRESASASTHRRSESTAAQTSPGTAKLIEWGLLDHLLDMHGALLEVGKEELKDPPVVEGVDDIFQRISAVFRRTLPALRIGSKWLRANFKYLMQDQEFAALQVKESAKAELRKQNEKKISGFSIKTIQFWKTYAQFILALSQAFPANKLVPLNGPLEEDIDMKGFVPLKHLMGEEGCYGKGRTATSPKESGEHPNVEQLMRICDLIEDAKKLANLENSPLSLINNHVVFNPDMVEDVRAPSHPEVARHVSAQEISTTTMATVATTTEQLLPIIRDNFPKRSLEADEQTEGTTQTEDGPNIDFIKQMVDDEDDEDQIVWNPRAGASPASPKVLATPGTPNTSLFTSKSLSLSPRSPPHAQHSRQPSFTSQSPRTSVPGTTTAQDLLNEVLNPNKFTAPNRGLPPPVAPQPSTPQFKPLFAPELSHRPNQSIWSASPHEQSQMYSTNTNQNVPSAQIYQTSPRQYAALQPPPQDLSQQSIWSSSYLTQSQNSQHNLVGALPSAPFAPQPYLKPAGPIEQRVPPVYQQQQQQQQQPLLPQHHRMLSSGNPQFMPLHQAHHQQQDPFSYASSMNQPPIHRPEHLMSPSSLLGPAQLSHGGFGGGGPGDMYNLGGHYRSPPVVGQQSYMSPPPMSQVWGNSG</sequence>
<evidence type="ECO:0008006" key="6">
    <source>
        <dbReference type="Google" id="ProtNLM"/>
    </source>
</evidence>
<feature type="region of interest" description="Disordered" evidence="1">
    <location>
        <begin position="86"/>
        <end position="113"/>
    </location>
</feature>
<dbReference type="InterPro" id="IPR019458">
    <property type="entry name" value="Est1-like_N"/>
</dbReference>
<organism evidence="4 5">
    <name type="scientific">Agrocybe pediades</name>
    <dbReference type="NCBI Taxonomy" id="84607"/>
    <lineage>
        <taxon>Eukaryota</taxon>
        <taxon>Fungi</taxon>
        <taxon>Dikarya</taxon>
        <taxon>Basidiomycota</taxon>
        <taxon>Agaricomycotina</taxon>
        <taxon>Agaricomycetes</taxon>
        <taxon>Agaricomycetidae</taxon>
        <taxon>Agaricales</taxon>
        <taxon>Agaricineae</taxon>
        <taxon>Strophariaceae</taxon>
        <taxon>Agrocybe</taxon>
    </lineage>
</organism>